<reference evidence="4 5" key="1">
    <citation type="submission" date="2023-03" db="EMBL/GenBank/DDBJ databases">
        <title>High-quality genome of Scylla paramamosain provides insights in environmental adaptation.</title>
        <authorList>
            <person name="Zhang L."/>
        </authorList>
    </citation>
    <scope>NUCLEOTIDE SEQUENCE [LARGE SCALE GENOMIC DNA]</scope>
    <source>
        <strain evidence="4">LZ_2023a</strain>
        <tissue evidence="4">Muscle</tissue>
    </source>
</reference>
<dbReference type="PROSITE" id="PS51253">
    <property type="entry name" value="HTH_CENPB"/>
    <property type="match status" value="1"/>
</dbReference>
<accession>A0AAW0UAM7</accession>
<dbReference type="Gene3D" id="1.10.10.60">
    <property type="entry name" value="Homeodomain-like"/>
    <property type="match status" value="1"/>
</dbReference>
<evidence type="ECO:0000256" key="1">
    <source>
        <dbReference type="ARBA" id="ARBA00004123"/>
    </source>
</evidence>
<dbReference type="Pfam" id="PF03221">
    <property type="entry name" value="HTH_Tnp_Tc5"/>
    <property type="match status" value="1"/>
</dbReference>
<feature type="domain" description="HTH CENPB-type" evidence="3">
    <location>
        <begin position="1"/>
        <end position="39"/>
    </location>
</feature>
<dbReference type="GO" id="GO:0005634">
    <property type="term" value="C:nucleus"/>
    <property type="evidence" value="ECO:0007669"/>
    <property type="project" value="UniProtKB-SubCell"/>
</dbReference>
<dbReference type="AlphaFoldDB" id="A0AAW0UAM7"/>
<dbReference type="PANTHER" id="PTHR19303:SF11">
    <property type="entry name" value="JERKY PROTEIN HOMOLOG"/>
    <property type="match status" value="1"/>
</dbReference>
<evidence type="ECO:0000313" key="5">
    <source>
        <dbReference type="Proteomes" id="UP001487740"/>
    </source>
</evidence>
<keyword evidence="5" id="KW-1185">Reference proteome</keyword>
<gene>
    <name evidence="4" type="ORF">O3P69_004955</name>
</gene>
<dbReference type="InterPro" id="IPR050863">
    <property type="entry name" value="CenT-Element_Derived"/>
</dbReference>
<keyword evidence="2" id="KW-0238">DNA-binding</keyword>
<dbReference type="GO" id="GO:0003677">
    <property type="term" value="F:DNA binding"/>
    <property type="evidence" value="ECO:0007669"/>
    <property type="project" value="UniProtKB-KW"/>
</dbReference>
<proteinExistence type="predicted"/>
<comment type="subcellular location">
    <subcellularLocation>
        <location evidence="1">Nucleus</location>
    </subcellularLocation>
</comment>
<evidence type="ECO:0000259" key="3">
    <source>
        <dbReference type="PROSITE" id="PS51253"/>
    </source>
</evidence>
<dbReference type="SUPFAM" id="SSF46689">
    <property type="entry name" value="Homeodomain-like"/>
    <property type="match status" value="1"/>
</dbReference>
<evidence type="ECO:0000256" key="2">
    <source>
        <dbReference type="ARBA" id="ARBA00023125"/>
    </source>
</evidence>
<name>A0AAW0UAM7_SCYPA</name>
<dbReference type="InterPro" id="IPR009057">
    <property type="entry name" value="Homeodomain-like_sf"/>
</dbReference>
<comment type="caution">
    <text evidence="4">The sequence shown here is derived from an EMBL/GenBank/DDBJ whole genome shotgun (WGS) entry which is preliminary data.</text>
</comment>
<dbReference type="EMBL" id="JARAKH010000015">
    <property type="protein sequence ID" value="KAK8396624.1"/>
    <property type="molecule type" value="Genomic_DNA"/>
</dbReference>
<dbReference type="Proteomes" id="UP001487740">
    <property type="component" value="Unassembled WGS sequence"/>
</dbReference>
<organism evidence="4 5">
    <name type="scientific">Scylla paramamosain</name>
    <name type="common">Mud crab</name>
    <dbReference type="NCBI Taxonomy" id="85552"/>
    <lineage>
        <taxon>Eukaryota</taxon>
        <taxon>Metazoa</taxon>
        <taxon>Ecdysozoa</taxon>
        <taxon>Arthropoda</taxon>
        <taxon>Crustacea</taxon>
        <taxon>Multicrustacea</taxon>
        <taxon>Malacostraca</taxon>
        <taxon>Eumalacostraca</taxon>
        <taxon>Eucarida</taxon>
        <taxon>Decapoda</taxon>
        <taxon>Pleocyemata</taxon>
        <taxon>Brachyura</taxon>
        <taxon>Eubrachyura</taxon>
        <taxon>Portunoidea</taxon>
        <taxon>Portunidae</taxon>
        <taxon>Portuninae</taxon>
        <taxon>Scylla</taxon>
    </lineage>
</organism>
<evidence type="ECO:0000313" key="4">
    <source>
        <dbReference type="EMBL" id="KAK8396624.1"/>
    </source>
</evidence>
<dbReference type="InterPro" id="IPR006600">
    <property type="entry name" value="HTH_CenpB_DNA-bd_dom"/>
</dbReference>
<dbReference type="PANTHER" id="PTHR19303">
    <property type="entry name" value="TRANSPOSON"/>
    <property type="match status" value="1"/>
</dbReference>
<protein>
    <recommendedName>
        <fullName evidence="3">HTH CENPB-type domain-containing protein</fullName>
    </recommendedName>
</protein>
<sequence>MLQEKGRDLAKKMGEKGACQFSDGWLYRFKVRHSIRKLDISGESKSAKLLLAEEFVDRFAKIVEEHNLTSEQIYNADETGLFYRCLPRTTLASESEGDVKGFKQSKDRLTVLCCASMAGPELLKDLLDGMVGHRDRKLPGIWKLYTRTFTASSVLLCGHMSCLL</sequence>